<accession>A0A1M2VSA9</accession>
<dbReference type="OMA" id="VETHTKD"/>
<dbReference type="OrthoDB" id="2758463at2759"/>
<gene>
    <name evidence="2" type="ORF">TRAPUB_13047</name>
</gene>
<dbReference type="EMBL" id="MNAD01000776">
    <property type="protein sequence ID" value="OJT10448.1"/>
    <property type="molecule type" value="Genomic_DNA"/>
</dbReference>
<reference evidence="2 3" key="1">
    <citation type="submission" date="2016-10" db="EMBL/GenBank/DDBJ databases">
        <title>Genome sequence of the basidiomycete white-rot fungus Trametes pubescens.</title>
        <authorList>
            <person name="Makela M.R."/>
            <person name="Granchi Z."/>
            <person name="Peng M."/>
            <person name="De Vries R.P."/>
            <person name="Grigoriev I."/>
            <person name="Riley R."/>
            <person name="Hilden K."/>
        </authorList>
    </citation>
    <scope>NUCLEOTIDE SEQUENCE [LARGE SCALE GENOMIC DNA]</scope>
    <source>
        <strain evidence="2 3">FBCC735</strain>
    </source>
</reference>
<keyword evidence="3" id="KW-1185">Reference proteome</keyword>
<dbReference type="Proteomes" id="UP000184267">
    <property type="component" value="Unassembled WGS sequence"/>
</dbReference>
<dbReference type="AlphaFoldDB" id="A0A1M2VSA9"/>
<feature type="compositionally biased region" description="Basic and acidic residues" evidence="1">
    <location>
        <begin position="66"/>
        <end position="103"/>
    </location>
</feature>
<proteinExistence type="predicted"/>
<evidence type="ECO:0000313" key="2">
    <source>
        <dbReference type="EMBL" id="OJT10448.1"/>
    </source>
</evidence>
<protein>
    <submittedName>
        <fullName evidence="2">Uncharacterized protein</fullName>
    </submittedName>
</protein>
<feature type="region of interest" description="Disordered" evidence="1">
    <location>
        <begin position="1"/>
        <end position="23"/>
    </location>
</feature>
<feature type="region of interest" description="Disordered" evidence="1">
    <location>
        <begin position="46"/>
        <end position="103"/>
    </location>
</feature>
<organism evidence="2 3">
    <name type="scientific">Trametes pubescens</name>
    <name type="common">White-rot fungus</name>
    <dbReference type="NCBI Taxonomy" id="154538"/>
    <lineage>
        <taxon>Eukaryota</taxon>
        <taxon>Fungi</taxon>
        <taxon>Dikarya</taxon>
        <taxon>Basidiomycota</taxon>
        <taxon>Agaricomycotina</taxon>
        <taxon>Agaricomycetes</taxon>
        <taxon>Polyporales</taxon>
        <taxon>Polyporaceae</taxon>
        <taxon>Trametes</taxon>
    </lineage>
</organism>
<sequence>MSDQWPNTQYTHPARPKYDGSRHHFTADELLQTLDGVSVASKWKPCVTRNVPDPTPEQLQEMAQEQEERRQWEERRLQRDGPRPPPEKEEVKDVDAETAEQKEEPIKQWIEAHQSAANPNGTHSLLKWLEDLCQLGDERSKSAASIVLGIALARQDNRRAAPEAGGVSVTPPDTVELIWALIFYGLRSGTLGMSPNRTAQGFLAIPLCSRSHHGDLSELFRLHVWQPHEYRGKPEIAIHAHQSFARSWVLGGTGIDHQYSVAEVQKLEEATTAKFKLQWETEDTDKAGTIYQTYQRRSVIENTGTLMTHKETSVETHTKDMSYSVLSNIYHRSQIPPEELHATLFSFDAFHGYYKHAGVLGPVDVQRYSQDRDPHGITAKYLATLAESLRHFDFLMNEARKYSGDDKRDWESAQGAISDALVLFKPDGPLANAQCCLDILHAEQARIASLVESYQRPAPRKEPLPVVVASEHSEWPLEAKGVSATAVSHKAQMLRQRKAKDAGLVDDLPEG</sequence>
<feature type="compositionally biased region" description="Polar residues" evidence="1">
    <location>
        <begin position="1"/>
        <end position="11"/>
    </location>
</feature>
<evidence type="ECO:0000256" key="1">
    <source>
        <dbReference type="SAM" id="MobiDB-lite"/>
    </source>
</evidence>
<comment type="caution">
    <text evidence="2">The sequence shown here is derived from an EMBL/GenBank/DDBJ whole genome shotgun (WGS) entry which is preliminary data.</text>
</comment>
<name>A0A1M2VSA9_TRAPU</name>
<evidence type="ECO:0000313" key="3">
    <source>
        <dbReference type="Proteomes" id="UP000184267"/>
    </source>
</evidence>